<gene>
    <name evidence="3" type="ORF">METZ01_LOCUS310014</name>
</gene>
<dbReference type="EMBL" id="UINC01098551">
    <property type="protein sequence ID" value="SVC57160.1"/>
    <property type="molecule type" value="Genomic_DNA"/>
</dbReference>
<dbReference type="SUPFAM" id="SSF88713">
    <property type="entry name" value="Glycoside hydrolase/deacetylase"/>
    <property type="match status" value="1"/>
</dbReference>
<feature type="non-terminal residue" evidence="3">
    <location>
        <position position="52"/>
    </location>
</feature>
<reference evidence="3" key="1">
    <citation type="submission" date="2018-05" db="EMBL/GenBank/DDBJ databases">
        <authorList>
            <person name="Lanie J.A."/>
            <person name="Ng W.-L."/>
            <person name="Kazmierczak K.M."/>
            <person name="Andrzejewski T.M."/>
            <person name="Davidsen T.M."/>
            <person name="Wayne K.J."/>
            <person name="Tettelin H."/>
            <person name="Glass J.I."/>
            <person name="Rusch D."/>
            <person name="Podicherti R."/>
            <person name="Tsui H.-C.T."/>
            <person name="Winkler M.E."/>
        </authorList>
    </citation>
    <scope>NUCLEOTIDE SEQUENCE</scope>
</reference>
<evidence type="ECO:0000313" key="3">
    <source>
        <dbReference type="EMBL" id="SVC57160.1"/>
    </source>
</evidence>
<evidence type="ECO:0000259" key="2">
    <source>
        <dbReference type="PROSITE" id="PS51677"/>
    </source>
</evidence>
<dbReference type="GO" id="GO:0005975">
    <property type="term" value="P:carbohydrate metabolic process"/>
    <property type="evidence" value="ECO:0007669"/>
    <property type="project" value="InterPro"/>
</dbReference>
<protein>
    <recommendedName>
        <fullName evidence="2">NodB homology domain-containing protein</fullName>
    </recommendedName>
</protein>
<dbReference type="InterPro" id="IPR002509">
    <property type="entry name" value="NODB_dom"/>
</dbReference>
<dbReference type="GO" id="GO:0016810">
    <property type="term" value="F:hydrolase activity, acting on carbon-nitrogen (but not peptide) bonds"/>
    <property type="evidence" value="ECO:0007669"/>
    <property type="project" value="InterPro"/>
</dbReference>
<organism evidence="3">
    <name type="scientific">marine metagenome</name>
    <dbReference type="NCBI Taxonomy" id="408172"/>
    <lineage>
        <taxon>unclassified sequences</taxon>
        <taxon>metagenomes</taxon>
        <taxon>ecological metagenomes</taxon>
    </lineage>
</organism>
<dbReference type="PROSITE" id="PS51677">
    <property type="entry name" value="NODB"/>
    <property type="match status" value="1"/>
</dbReference>
<accession>A0A382N8U5</accession>
<evidence type="ECO:0000256" key="1">
    <source>
        <dbReference type="SAM" id="MobiDB-lite"/>
    </source>
</evidence>
<feature type="non-terminal residue" evidence="3">
    <location>
        <position position="1"/>
    </location>
</feature>
<dbReference type="AlphaFoldDB" id="A0A382N8U5"/>
<feature type="region of interest" description="Disordered" evidence="1">
    <location>
        <begin position="1"/>
        <end position="20"/>
    </location>
</feature>
<feature type="compositionally biased region" description="Acidic residues" evidence="1">
    <location>
        <begin position="9"/>
        <end position="20"/>
    </location>
</feature>
<sequence>VLAGPAGAETDDSGTSEGVEDLTEQFEEAPGVVHLTFDDGPDQAFTPVLLDL</sequence>
<name>A0A382N8U5_9ZZZZ</name>
<proteinExistence type="predicted"/>
<feature type="domain" description="NodB homology" evidence="2">
    <location>
        <begin position="31"/>
        <end position="52"/>
    </location>
</feature>
<dbReference type="InterPro" id="IPR011330">
    <property type="entry name" value="Glyco_hydro/deAcase_b/a-brl"/>
</dbReference>